<keyword evidence="3" id="KW-1185">Reference proteome</keyword>
<sequence length="104" mass="11674">MKPLYRTFTVCLLMLTILGLSACATTVPYQAMSDTKQILQSAAQYVKTPTDEIDFDAAKTSLSNAEAAMQQGDYPRAKTHLQKSKDKSQGIIKRYNTSNIQFRY</sequence>
<dbReference type="RefSeq" id="WP_152809440.1">
    <property type="nucleotide sequence ID" value="NZ_WHNW01000003.1"/>
</dbReference>
<evidence type="ECO:0000313" key="3">
    <source>
        <dbReference type="Proteomes" id="UP000471298"/>
    </source>
</evidence>
<comment type="caution">
    <text evidence="2">The sequence shown here is derived from an EMBL/GenBank/DDBJ whole genome shotgun (WGS) entry which is preliminary data.</text>
</comment>
<dbReference type="AlphaFoldDB" id="A0A6N7EV13"/>
<proteinExistence type="predicted"/>
<dbReference type="InParanoid" id="A0A6N7EV13"/>
<protein>
    <submittedName>
        <fullName evidence="2">DUF4398 domain-containing protein</fullName>
    </submittedName>
</protein>
<dbReference type="Proteomes" id="UP000471298">
    <property type="component" value="Unassembled WGS sequence"/>
</dbReference>
<feature type="signal peptide" evidence="1">
    <location>
        <begin position="1"/>
        <end position="24"/>
    </location>
</feature>
<name>A0A6N7EV13_9GAMM</name>
<keyword evidence="1" id="KW-0732">Signal</keyword>
<evidence type="ECO:0000256" key="1">
    <source>
        <dbReference type="SAM" id="SignalP"/>
    </source>
</evidence>
<evidence type="ECO:0000313" key="2">
    <source>
        <dbReference type="EMBL" id="MPV85813.1"/>
    </source>
</evidence>
<dbReference type="Gene3D" id="1.20.1270.390">
    <property type="match status" value="1"/>
</dbReference>
<dbReference type="PROSITE" id="PS51257">
    <property type="entry name" value="PROKAR_LIPOPROTEIN"/>
    <property type="match status" value="1"/>
</dbReference>
<dbReference type="EMBL" id="WHNW01000003">
    <property type="protein sequence ID" value="MPV85813.1"/>
    <property type="molecule type" value="Genomic_DNA"/>
</dbReference>
<feature type="chain" id="PRO_5026676719" evidence="1">
    <location>
        <begin position="25"/>
        <end position="104"/>
    </location>
</feature>
<organism evidence="2 3">
    <name type="scientific">Ostreibacterium oceani</name>
    <dbReference type="NCBI Taxonomy" id="2654998"/>
    <lineage>
        <taxon>Bacteria</taxon>
        <taxon>Pseudomonadati</taxon>
        <taxon>Pseudomonadota</taxon>
        <taxon>Gammaproteobacteria</taxon>
        <taxon>Cardiobacteriales</taxon>
        <taxon>Ostreibacteriaceae</taxon>
        <taxon>Ostreibacterium</taxon>
    </lineage>
</organism>
<gene>
    <name evidence="2" type="ORF">GCU85_03550</name>
</gene>
<reference evidence="2 3" key="1">
    <citation type="submission" date="2019-10" db="EMBL/GenBank/DDBJ databases">
        <title>Cardiobacteriales fam. a chemoheterotrophic member of the order Cardiobacteriales, and proposal of Cardiobacteriales fam. nov.</title>
        <authorList>
            <person name="Wang C."/>
        </authorList>
    </citation>
    <scope>NUCLEOTIDE SEQUENCE [LARGE SCALE GENOMIC DNA]</scope>
    <source>
        <strain evidence="2 3">ML27</strain>
    </source>
</reference>
<accession>A0A6N7EV13</accession>